<gene>
    <name evidence="1" type="ORF">A2538_01400</name>
</gene>
<dbReference type="STRING" id="1798709.A2538_01400"/>
<protein>
    <submittedName>
        <fullName evidence="1">Uncharacterized protein</fullName>
    </submittedName>
</protein>
<reference evidence="1 2" key="1">
    <citation type="journal article" date="2016" name="Nat. Commun.">
        <title>Thousands of microbial genomes shed light on interconnected biogeochemical processes in an aquifer system.</title>
        <authorList>
            <person name="Anantharaman K."/>
            <person name="Brown C.T."/>
            <person name="Hug L.A."/>
            <person name="Sharon I."/>
            <person name="Castelle C.J."/>
            <person name="Probst A.J."/>
            <person name="Thomas B.C."/>
            <person name="Singh A."/>
            <person name="Wilkins M.J."/>
            <person name="Karaoz U."/>
            <person name="Brodie E.L."/>
            <person name="Williams K.H."/>
            <person name="Hubbard S.S."/>
            <person name="Banfield J.F."/>
        </authorList>
    </citation>
    <scope>NUCLEOTIDE SEQUENCE [LARGE SCALE GENOMIC DNA]</scope>
</reference>
<proteinExistence type="predicted"/>
<organism evidence="1 2">
    <name type="scientific">Candidatus Magasanikbacteria bacterium RIFOXYD2_FULL_41_14</name>
    <dbReference type="NCBI Taxonomy" id="1798709"/>
    <lineage>
        <taxon>Bacteria</taxon>
        <taxon>Candidatus Magasanikiibacteriota</taxon>
    </lineage>
</organism>
<evidence type="ECO:0000313" key="2">
    <source>
        <dbReference type="Proteomes" id="UP000178254"/>
    </source>
</evidence>
<dbReference type="AlphaFoldDB" id="A0A1F6PE03"/>
<evidence type="ECO:0000313" key="1">
    <source>
        <dbReference type="EMBL" id="OGH94174.1"/>
    </source>
</evidence>
<name>A0A1F6PE03_9BACT</name>
<comment type="caution">
    <text evidence="1">The sequence shown here is derived from an EMBL/GenBank/DDBJ whole genome shotgun (WGS) entry which is preliminary data.</text>
</comment>
<accession>A0A1F6PE03</accession>
<dbReference type="Proteomes" id="UP000178254">
    <property type="component" value="Unassembled WGS sequence"/>
</dbReference>
<dbReference type="EMBL" id="MFRE01000011">
    <property type="protein sequence ID" value="OGH94174.1"/>
    <property type="molecule type" value="Genomic_DNA"/>
</dbReference>
<sequence length="60" mass="6684">MPKATVFFVKIVKNYSFAIFLSKISQNNELFVILATKPFINKLSTGIPLTSQSKCAMINS</sequence>